<feature type="coiled-coil region" evidence="8">
    <location>
        <begin position="314"/>
        <end position="363"/>
    </location>
</feature>
<dbReference type="InterPro" id="IPR029265">
    <property type="entry name" value="TMEM51"/>
</dbReference>
<keyword evidence="3" id="KW-0689">Ribosomal protein</keyword>
<dbReference type="Gene3D" id="3.30.1320.10">
    <property type="match status" value="1"/>
</dbReference>
<feature type="region of interest" description="Disordered" evidence="9">
    <location>
        <begin position="103"/>
        <end position="126"/>
    </location>
</feature>
<evidence type="ECO:0000256" key="6">
    <source>
        <dbReference type="ARBA" id="ARBA00035263"/>
    </source>
</evidence>
<dbReference type="GO" id="GO:0005743">
    <property type="term" value="C:mitochondrial inner membrane"/>
    <property type="evidence" value="ECO:0007669"/>
    <property type="project" value="UniProtKB-ARBA"/>
</dbReference>
<evidence type="ECO:0000256" key="9">
    <source>
        <dbReference type="SAM" id="MobiDB-lite"/>
    </source>
</evidence>
<dbReference type="FunFam" id="3.30.1320.10:FF:000004">
    <property type="entry name" value="28S ribosomal protein S16, mitochondrial"/>
    <property type="match status" value="1"/>
</dbReference>
<keyword evidence="10" id="KW-0812">Transmembrane</keyword>
<keyword evidence="10" id="KW-0472">Membrane</keyword>
<accession>A0A3M0IYW1</accession>
<dbReference type="SUPFAM" id="SSF54565">
    <property type="entry name" value="Ribosomal protein S16"/>
    <property type="match status" value="1"/>
</dbReference>
<evidence type="ECO:0000256" key="4">
    <source>
        <dbReference type="ARBA" id="ARBA00023128"/>
    </source>
</evidence>
<evidence type="ECO:0000256" key="7">
    <source>
        <dbReference type="ARBA" id="ARBA00035438"/>
    </source>
</evidence>
<reference evidence="11 12" key="1">
    <citation type="submission" date="2018-07" db="EMBL/GenBank/DDBJ databases">
        <title>A high quality draft genome assembly of the barn swallow (H. rustica rustica).</title>
        <authorList>
            <person name="Formenti G."/>
            <person name="Chiara M."/>
            <person name="Poveda L."/>
            <person name="Francoijs K.-J."/>
            <person name="Bonisoli-Alquati A."/>
            <person name="Canova L."/>
            <person name="Gianfranceschi L."/>
            <person name="Horner D.S."/>
            <person name="Saino N."/>
        </authorList>
    </citation>
    <scope>NUCLEOTIDE SEQUENCE [LARGE SCALE GENOMIC DNA]</scope>
    <source>
        <strain evidence="11">Chelidonia</strain>
        <tissue evidence="11">Blood</tissue>
    </source>
</reference>
<feature type="region of interest" description="Disordered" evidence="9">
    <location>
        <begin position="500"/>
        <end position="528"/>
    </location>
</feature>
<dbReference type="PANTHER" id="PTHR16015">
    <property type="entry name" value="TRANSMEMBRANE PROTEIN 51"/>
    <property type="match status" value="1"/>
</dbReference>
<dbReference type="HAMAP" id="MF_00385">
    <property type="entry name" value="Ribosomal_bS16"/>
    <property type="match status" value="1"/>
</dbReference>
<feature type="transmembrane region" description="Helical" evidence="10">
    <location>
        <begin position="12"/>
        <end position="33"/>
    </location>
</feature>
<dbReference type="STRING" id="333673.A0A3M0IYW1"/>
<proteinExistence type="inferred from homology"/>
<protein>
    <recommendedName>
        <fullName evidence="6">Small ribosomal subunit protein bS16m</fullName>
    </recommendedName>
    <alternativeName>
        <fullName evidence="7">28S ribosomal protein S16, mitochondrial</fullName>
    </alternativeName>
</protein>
<feature type="compositionally biased region" description="Basic residues" evidence="9">
    <location>
        <begin position="186"/>
        <end position="197"/>
    </location>
</feature>
<dbReference type="GO" id="GO:0005759">
    <property type="term" value="C:mitochondrial matrix"/>
    <property type="evidence" value="ECO:0007669"/>
    <property type="project" value="UniProtKB-ARBA"/>
</dbReference>
<keyword evidence="4" id="KW-0496">Mitochondrion</keyword>
<evidence type="ECO:0000313" key="11">
    <source>
        <dbReference type="EMBL" id="RMB91699.1"/>
    </source>
</evidence>
<comment type="similarity">
    <text evidence="2">Belongs to the bacterial ribosomal protein bS16 family.</text>
</comment>
<evidence type="ECO:0000313" key="12">
    <source>
        <dbReference type="Proteomes" id="UP000269221"/>
    </source>
</evidence>
<organism evidence="11 12">
    <name type="scientific">Hirundo rustica rustica</name>
    <dbReference type="NCBI Taxonomy" id="333673"/>
    <lineage>
        <taxon>Eukaryota</taxon>
        <taxon>Metazoa</taxon>
        <taxon>Chordata</taxon>
        <taxon>Craniata</taxon>
        <taxon>Vertebrata</taxon>
        <taxon>Euteleostomi</taxon>
        <taxon>Archelosauria</taxon>
        <taxon>Archosauria</taxon>
        <taxon>Dinosauria</taxon>
        <taxon>Saurischia</taxon>
        <taxon>Theropoda</taxon>
        <taxon>Coelurosauria</taxon>
        <taxon>Aves</taxon>
        <taxon>Neognathae</taxon>
        <taxon>Neoaves</taxon>
        <taxon>Telluraves</taxon>
        <taxon>Australaves</taxon>
        <taxon>Passeriformes</taxon>
        <taxon>Sylvioidea</taxon>
        <taxon>Hirundinidae</taxon>
        <taxon>Hirundo</taxon>
    </lineage>
</organism>
<dbReference type="NCBIfam" id="TIGR00002">
    <property type="entry name" value="S16"/>
    <property type="match status" value="1"/>
</dbReference>
<evidence type="ECO:0000256" key="1">
    <source>
        <dbReference type="ARBA" id="ARBA00004173"/>
    </source>
</evidence>
<dbReference type="Pfam" id="PF15345">
    <property type="entry name" value="TMEM51"/>
    <property type="match status" value="1"/>
</dbReference>
<dbReference type="AlphaFoldDB" id="A0A3M0IYW1"/>
<dbReference type="PANTHER" id="PTHR16015:SF0">
    <property type="entry name" value="TRANSMEMBRANE PROTEIN 51"/>
    <property type="match status" value="1"/>
</dbReference>
<keyword evidence="8" id="KW-0175">Coiled coil</keyword>
<evidence type="ECO:0000256" key="3">
    <source>
        <dbReference type="ARBA" id="ARBA00022980"/>
    </source>
</evidence>
<evidence type="ECO:0000256" key="5">
    <source>
        <dbReference type="ARBA" id="ARBA00023274"/>
    </source>
</evidence>
<sequence>MAQSRANGSHYALTAIGLGMLVLGIIMAVWNLVPGFGPADKPGGQAGNSSKPDRGSGGILKSKTFSVAYVLVGAGLLLLLLSLCLNIRDKKRQSEELAVAHVQRQVSAEPSQQEDSQEEDEDASSQYYVPSYEEVMNTGYHEPRDSDRSNRLSVSLPSYESLAGLGESSQAPGAAGAEPGTERPPSRHSSRLSKRLKPLKVRRIKSEKLHLKDIRLNLAQGNSSVPITIEPLTPPPKYEEIQEKMPDFSSPHGTFVSSCQVQNAAVRVRPGDILSFGTAGASLELVVDGAAQLLQMEKGKPLWLGNKRGKEVVIRGLQEEIAAVAKKLAQAAVKNKAELIQKLLTFNQELGAQREEIKALREQVPEASRSRLLRSSRGGHVVIRFALGGCTNRPFFRIVAANSRRARDGKYLEQLGCLDPLPNAHGEKVAGLNLERLRYWLGCGAQLSRPAEKLLGRLGAGSGDGVRGGARFAPALTASHRAGLAGFLPLHPMTVTGAERLRRRRQREQQPEAAPADGSAEPGTGTAP</sequence>
<keyword evidence="12" id="KW-1185">Reference proteome</keyword>
<dbReference type="GO" id="GO:0006412">
    <property type="term" value="P:translation"/>
    <property type="evidence" value="ECO:0007669"/>
    <property type="project" value="InterPro"/>
</dbReference>
<feature type="transmembrane region" description="Helical" evidence="10">
    <location>
        <begin position="67"/>
        <end position="87"/>
    </location>
</feature>
<dbReference type="Proteomes" id="UP000269221">
    <property type="component" value="Unassembled WGS sequence"/>
</dbReference>
<dbReference type="GO" id="GO:0003735">
    <property type="term" value="F:structural constituent of ribosome"/>
    <property type="evidence" value="ECO:0007669"/>
    <property type="project" value="InterPro"/>
</dbReference>
<gene>
    <name evidence="11" type="ORF">DUI87_31929</name>
</gene>
<evidence type="ECO:0000256" key="2">
    <source>
        <dbReference type="ARBA" id="ARBA00006668"/>
    </source>
</evidence>
<comment type="subcellular location">
    <subcellularLocation>
        <location evidence="1">Mitochondrion</location>
    </subcellularLocation>
</comment>
<dbReference type="InterPro" id="IPR000307">
    <property type="entry name" value="Ribosomal_bS16"/>
</dbReference>
<evidence type="ECO:0000256" key="10">
    <source>
        <dbReference type="SAM" id="Phobius"/>
    </source>
</evidence>
<dbReference type="GO" id="GO:0015935">
    <property type="term" value="C:small ribosomal subunit"/>
    <property type="evidence" value="ECO:0007669"/>
    <property type="project" value="UniProtKB-ARBA"/>
</dbReference>
<keyword evidence="10" id="KW-1133">Transmembrane helix</keyword>
<dbReference type="Pfam" id="PF00886">
    <property type="entry name" value="Ribosomal_S16"/>
    <property type="match status" value="1"/>
</dbReference>
<feature type="compositionally biased region" description="Low complexity" evidence="9">
    <location>
        <begin position="166"/>
        <end position="179"/>
    </location>
</feature>
<dbReference type="OrthoDB" id="8946153at2759"/>
<dbReference type="EMBL" id="QRBI01000235">
    <property type="protein sequence ID" value="RMB91699.1"/>
    <property type="molecule type" value="Genomic_DNA"/>
</dbReference>
<feature type="region of interest" description="Disordered" evidence="9">
    <location>
        <begin position="163"/>
        <end position="197"/>
    </location>
</feature>
<dbReference type="InterPro" id="IPR023803">
    <property type="entry name" value="Ribosomal_bS16_dom_sf"/>
</dbReference>
<name>A0A3M0IYW1_HIRRU</name>
<evidence type="ECO:0000256" key="8">
    <source>
        <dbReference type="SAM" id="Coils"/>
    </source>
</evidence>
<keyword evidence="5" id="KW-0687">Ribonucleoprotein</keyword>
<comment type="caution">
    <text evidence="11">The sequence shown here is derived from an EMBL/GenBank/DDBJ whole genome shotgun (WGS) entry which is preliminary data.</text>
</comment>